<feature type="signal peptide" evidence="1">
    <location>
        <begin position="1"/>
        <end position="21"/>
    </location>
</feature>
<sequence>SIFEMFSKVLALLAVAVHVQDDTPQVITLGDTSLQAAEAAMVGSSLMKRASVYDGCRCSTSQKGSKVCHGSNVYQCAANGDCCNFGYRTSCDKCGEFKC</sequence>
<dbReference type="AlphaFoldDB" id="A0A9P5SDC9"/>
<dbReference type="Proteomes" id="UP000696485">
    <property type="component" value="Unassembled WGS sequence"/>
</dbReference>
<reference evidence="2" key="1">
    <citation type="journal article" date="2020" name="Fungal Divers.">
        <title>Resolving the Mortierellaceae phylogeny through synthesis of multi-gene phylogenetics and phylogenomics.</title>
        <authorList>
            <person name="Vandepol N."/>
            <person name="Liber J."/>
            <person name="Desiro A."/>
            <person name="Na H."/>
            <person name="Kennedy M."/>
            <person name="Barry K."/>
            <person name="Grigoriev I.V."/>
            <person name="Miller A.N."/>
            <person name="O'Donnell K."/>
            <person name="Stajich J.E."/>
            <person name="Bonito G."/>
        </authorList>
    </citation>
    <scope>NUCLEOTIDE SEQUENCE</scope>
    <source>
        <strain evidence="2">NVP1</strain>
    </source>
</reference>
<accession>A0A9P5SDC9</accession>
<keyword evidence="1" id="KW-0732">Signal</keyword>
<proteinExistence type="predicted"/>
<protein>
    <submittedName>
        <fullName evidence="2">Uncharacterized protein</fullName>
    </submittedName>
</protein>
<feature type="non-terminal residue" evidence="2">
    <location>
        <position position="1"/>
    </location>
</feature>
<organism evidence="2 3">
    <name type="scientific">Podila minutissima</name>
    <dbReference type="NCBI Taxonomy" id="64525"/>
    <lineage>
        <taxon>Eukaryota</taxon>
        <taxon>Fungi</taxon>
        <taxon>Fungi incertae sedis</taxon>
        <taxon>Mucoromycota</taxon>
        <taxon>Mortierellomycotina</taxon>
        <taxon>Mortierellomycetes</taxon>
        <taxon>Mortierellales</taxon>
        <taxon>Mortierellaceae</taxon>
        <taxon>Podila</taxon>
    </lineage>
</organism>
<name>A0A9P5SDC9_9FUNG</name>
<evidence type="ECO:0000313" key="3">
    <source>
        <dbReference type="Proteomes" id="UP000696485"/>
    </source>
</evidence>
<evidence type="ECO:0000313" key="2">
    <source>
        <dbReference type="EMBL" id="KAF9323011.1"/>
    </source>
</evidence>
<keyword evidence="3" id="KW-1185">Reference proteome</keyword>
<evidence type="ECO:0000256" key="1">
    <source>
        <dbReference type="SAM" id="SignalP"/>
    </source>
</evidence>
<dbReference type="EMBL" id="JAAAUY010001392">
    <property type="protein sequence ID" value="KAF9323011.1"/>
    <property type="molecule type" value="Genomic_DNA"/>
</dbReference>
<gene>
    <name evidence="2" type="ORF">BG006_001850</name>
</gene>
<comment type="caution">
    <text evidence="2">The sequence shown here is derived from an EMBL/GenBank/DDBJ whole genome shotgun (WGS) entry which is preliminary data.</text>
</comment>
<feature type="chain" id="PRO_5040515040" evidence="1">
    <location>
        <begin position="22"/>
        <end position="99"/>
    </location>
</feature>